<dbReference type="AlphaFoldDB" id="F3UTZ0"/>
<evidence type="ECO:0000313" key="1">
    <source>
        <dbReference type="EMBL" id="EGJ36082.1"/>
    </source>
</evidence>
<reference evidence="1 2" key="1">
    <citation type="submission" date="2011-03" db="EMBL/GenBank/DDBJ databases">
        <authorList>
            <person name="Muzny D."/>
            <person name="Qin X."/>
            <person name="Deng J."/>
            <person name="Jiang H."/>
            <person name="Liu Y."/>
            <person name="Qu J."/>
            <person name="Song X.-Z."/>
            <person name="Zhang L."/>
            <person name="Thornton R."/>
            <person name="Coyle M."/>
            <person name="Francisco L."/>
            <person name="Jackson L."/>
            <person name="Javaid M."/>
            <person name="Korchina V."/>
            <person name="Kovar C."/>
            <person name="Mata R."/>
            <person name="Mathew T."/>
            <person name="Ngo R."/>
            <person name="Nguyen L."/>
            <person name="Nguyen N."/>
            <person name="Okwuonu G."/>
            <person name="Ongeri F."/>
            <person name="Pham C."/>
            <person name="Simmons D."/>
            <person name="Wilczek-Boney K."/>
            <person name="Hale W."/>
            <person name="Jakkamsetti A."/>
            <person name="Pham P."/>
            <person name="Ruth R."/>
            <person name="San Lucas F."/>
            <person name="Warren J."/>
            <person name="Zhang J."/>
            <person name="Zhao Z."/>
            <person name="Zhou C."/>
            <person name="Zhu D."/>
            <person name="Lee S."/>
            <person name="Bess C."/>
            <person name="Blankenburg K."/>
            <person name="Forbes L."/>
            <person name="Fu Q."/>
            <person name="Gubbala S."/>
            <person name="Hirani K."/>
            <person name="Jayaseelan J.C."/>
            <person name="Lara F."/>
            <person name="Munidasa M."/>
            <person name="Palculict T."/>
            <person name="Patil S."/>
            <person name="Pu L.-L."/>
            <person name="Saada N."/>
            <person name="Tang L."/>
            <person name="Weissenberger G."/>
            <person name="Zhu Y."/>
            <person name="Hemphill L."/>
            <person name="Shang Y."/>
            <person name="Youmans B."/>
            <person name="Ayvaz T."/>
            <person name="Ross M."/>
            <person name="Santibanez J."/>
            <person name="Aqrawi P."/>
            <person name="Gross S."/>
            <person name="Joshi V."/>
            <person name="Fowler G."/>
            <person name="Nazareth L."/>
            <person name="Reid J."/>
            <person name="Worley K."/>
            <person name="Petrosino J."/>
            <person name="Highlander S."/>
            <person name="Gibbs R."/>
        </authorList>
    </citation>
    <scope>NUCLEOTIDE SEQUENCE [LARGE SCALE GENOMIC DNA]</scope>
    <source>
        <strain evidence="1 2">SK355</strain>
    </source>
</reference>
<comment type="caution">
    <text evidence="1">The sequence shown here is derived from an EMBL/GenBank/DDBJ whole genome shotgun (WGS) entry which is preliminary data.</text>
</comment>
<dbReference type="EMBL" id="AFFN01000032">
    <property type="protein sequence ID" value="EGJ36082.1"/>
    <property type="molecule type" value="Genomic_DNA"/>
</dbReference>
<organism evidence="1 2">
    <name type="scientific">Streptococcus sanguinis SK355</name>
    <dbReference type="NCBI Taxonomy" id="888816"/>
    <lineage>
        <taxon>Bacteria</taxon>
        <taxon>Bacillati</taxon>
        <taxon>Bacillota</taxon>
        <taxon>Bacilli</taxon>
        <taxon>Lactobacillales</taxon>
        <taxon>Streptococcaceae</taxon>
        <taxon>Streptococcus</taxon>
    </lineage>
</organism>
<dbReference type="STRING" id="888816.HMPREF9389_2298"/>
<evidence type="ECO:0000313" key="2">
    <source>
        <dbReference type="Proteomes" id="UP000005589"/>
    </source>
</evidence>
<name>F3UTZ0_STRSA</name>
<accession>F3UTZ0</accession>
<proteinExistence type="predicted"/>
<dbReference type="Proteomes" id="UP000005589">
    <property type="component" value="Unassembled WGS sequence"/>
</dbReference>
<sequence length="59" mass="6736">MKGGMDRKTKYRLTELGCGGGYSKIETFIIIYNLQIPNWNILWLNSVNVTTIKIDIGMI</sequence>
<protein>
    <submittedName>
        <fullName evidence="1">Uncharacterized protein</fullName>
    </submittedName>
</protein>
<dbReference type="HOGENOM" id="CLU_2959004_0_0_9"/>
<gene>
    <name evidence="1" type="ORF">HMPREF9389_2298</name>
</gene>